<dbReference type="Pfam" id="PF01603">
    <property type="entry name" value="B56"/>
    <property type="match status" value="1"/>
</dbReference>
<dbReference type="GO" id="GO:0000159">
    <property type="term" value="C:protein phosphatase type 2A complex"/>
    <property type="evidence" value="ECO:0007669"/>
    <property type="project" value="InterPro"/>
</dbReference>
<evidence type="ECO:0008006" key="2">
    <source>
        <dbReference type="Google" id="ProtNLM"/>
    </source>
</evidence>
<protein>
    <recommendedName>
        <fullName evidence="2">Serine/threonine protein phosphatase 2A regulatory subunit</fullName>
    </recommendedName>
</protein>
<dbReference type="InterPro" id="IPR011989">
    <property type="entry name" value="ARM-like"/>
</dbReference>
<dbReference type="AlphaFoldDB" id="A0A7S3CJ80"/>
<dbReference type="InterPro" id="IPR002554">
    <property type="entry name" value="PP2A_B56"/>
</dbReference>
<dbReference type="GO" id="GO:0007165">
    <property type="term" value="P:signal transduction"/>
    <property type="evidence" value="ECO:0007669"/>
    <property type="project" value="InterPro"/>
</dbReference>
<dbReference type="PANTHER" id="PTHR10257:SF3">
    <property type="entry name" value="SERINE_THREONINE-PROTEIN PHOSPHATASE 2A 56 KDA REGULATORY SUBUNIT GAMMA ISOFORM"/>
    <property type="match status" value="1"/>
</dbReference>
<name>A0A7S3CJ80_9SPIT</name>
<reference evidence="1" key="1">
    <citation type="submission" date="2021-01" db="EMBL/GenBank/DDBJ databases">
        <authorList>
            <person name="Corre E."/>
            <person name="Pelletier E."/>
            <person name="Niang G."/>
            <person name="Scheremetjew M."/>
            <person name="Finn R."/>
            <person name="Kale V."/>
            <person name="Holt S."/>
            <person name="Cochrane G."/>
            <person name="Meng A."/>
            <person name="Brown T."/>
            <person name="Cohen L."/>
        </authorList>
    </citation>
    <scope>NUCLEOTIDE SEQUENCE</scope>
    <source>
        <strain evidence="1">Ras09</strain>
    </source>
</reference>
<organism evidence="1">
    <name type="scientific">Strombidium rassoulzadegani</name>
    <dbReference type="NCBI Taxonomy" id="1082188"/>
    <lineage>
        <taxon>Eukaryota</taxon>
        <taxon>Sar</taxon>
        <taxon>Alveolata</taxon>
        <taxon>Ciliophora</taxon>
        <taxon>Intramacronucleata</taxon>
        <taxon>Spirotrichea</taxon>
        <taxon>Oligotrichia</taxon>
        <taxon>Strombidiidae</taxon>
        <taxon>Strombidium</taxon>
    </lineage>
</organism>
<evidence type="ECO:0000313" key="1">
    <source>
        <dbReference type="EMBL" id="CAE0229876.1"/>
    </source>
</evidence>
<sequence length="387" mass="45613">MTMIEKNIFRPLPNVKKSNLQFSETGVEQEDEVDPAWPHLQGIYEFFLQLVINEAVEVRSLKVYVTPQFVQEFLELFDSEESVERDYLKNILHKLYAKLVPRRKMIRKAINECFFALIHENHKFNGAAELLDILASIISGFAVPLRDEHVIFFQNIIIPLHKVQTCSQFYEQLLRCSMLFLTKDRTLAIPLLEGLLKYWPFANCIKETLFLTELQEVLEVCEVDKVEHLIPKLFKRIVKCIGGIHLQVADRAMCFFENDYFLNILKTYKEKTFPMLVPIIVDLAENHWHKILQESLIALKTILKEIDPLAFDEALKMNPQQKKLYAVKQDEEDRKNLDKKWEKLNSKIKLKQPDFEEPNVPFKSCNLIRDFNDLYAKIYDKEKFIQA</sequence>
<proteinExistence type="predicted"/>
<dbReference type="EMBL" id="HBIA01003210">
    <property type="protein sequence ID" value="CAE0229876.1"/>
    <property type="molecule type" value="Transcribed_RNA"/>
</dbReference>
<dbReference type="Gene3D" id="1.25.10.10">
    <property type="entry name" value="Leucine-rich Repeat Variant"/>
    <property type="match status" value="1"/>
</dbReference>
<gene>
    <name evidence="1" type="ORF">SRAS04492_LOCUS1660</name>
</gene>
<dbReference type="PANTHER" id="PTHR10257">
    <property type="entry name" value="SERINE/THREONINE PROTEIN PHOSPHATASE 2A PP2A REGULATORY SUBUNIT B"/>
    <property type="match status" value="1"/>
</dbReference>
<dbReference type="SUPFAM" id="SSF48371">
    <property type="entry name" value="ARM repeat"/>
    <property type="match status" value="1"/>
</dbReference>
<accession>A0A7S3CJ80</accession>
<dbReference type="GO" id="GO:0019888">
    <property type="term" value="F:protein phosphatase regulator activity"/>
    <property type="evidence" value="ECO:0007669"/>
    <property type="project" value="InterPro"/>
</dbReference>
<dbReference type="InterPro" id="IPR016024">
    <property type="entry name" value="ARM-type_fold"/>
</dbReference>